<protein>
    <submittedName>
        <fullName evidence="1">Uncharacterized protein</fullName>
    </submittedName>
</protein>
<sequence length="55" mass="6127">MHTMQFIDGSLATIAQCHVALRKITVDVETAQDTTGGCSYSHPLHLDKWLKLQCL</sequence>
<organism evidence="1 2">
    <name type="scientific">Bifidobacterium gallicum DSM 20093 = LMG 11596</name>
    <dbReference type="NCBI Taxonomy" id="561180"/>
    <lineage>
        <taxon>Bacteria</taxon>
        <taxon>Bacillati</taxon>
        <taxon>Actinomycetota</taxon>
        <taxon>Actinomycetes</taxon>
        <taxon>Bifidobacteriales</taxon>
        <taxon>Bifidobacteriaceae</taxon>
        <taxon>Bifidobacterium</taxon>
    </lineage>
</organism>
<gene>
    <name evidence="1" type="ORF">BIFGAL_04154</name>
</gene>
<evidence type="ECO:0000313" key="2">
    <source>
        <dbReference type="Proteomes" id="UP000003656"/>
    </source>
</evidence>
<dbReference type="AlphaFoldDB" id="D1NWA7"/>
<dbReference type="STRING" id="561180.BIFGAL_04154"/>
<dbReference type="EMBL" id="ABXB03000004">
    <property type="protein sequence ID" value="EFA22393.1"/>
    <property type="molecule type" value="Genomic_DNA"/>
</dbReference>
<proteinExistence type="predicted"/>
<dbReference type="Proteomes" id="UP000003656">
    <property type="component" value="Unassembled WGS sequence"/>
</dbReference>
<accession>D1NWA7</accession>
<reference evidence="1 2" key="1">
    <citation type="submission" date="2009-11" db="EMBL/GenBank/DDBJ databases">
        <authorList>
            <person name="Weinstock G."/>
            <person name="Sodergren E."/>
            <person name="Clifton S."/>
            <person name="Fulton L."/>
            <person name="Fulton B."/>
            <person name="Courtney L."/>
            <person name="Fronick C."/>
            <person name="Harrison M."/>
            <person name="Strong C."/>
            <person name="Farmer C."/>
            <person name="Delahaunty K."/>
            <person name="Markovic C."/>
            <person name="Hall O."/>
            <person name="Minx P."/>
            <person name="Tomlinson C."/>
            <person name="Mitreva M."/>
            <person name="Nelson J."/>
            <person name="Hou S."/>
            <person name="Wollam A."/>
            <person name="Pepin K.H."/>
            <person name="Johnson M."/>
            <person name="Bhonagiri V."/>
            <person name="Nash W.E."/>
            <person name="Warren W."/>
            <person name="Chinwalla A."/>
            <person name="Mardis E.R."/>
            <person name="Wilson R.K."/>
        </authorList>
    </citation>
    <scope>NUCLEOTIDE SEQUENCE [LARGE SCALE GENOMIC DNA]</scope>
    <source>
        <strain evidence="1 2">DSM 20093</strain>
    </source>
</reference>
<comment type="caution">
    <text evidence="1">The sequence shown here is derived from an EMBL/GenBank/DDBJ whole genome shotgun (WGS) entry which is preliminary data.</text>
</comment>
<name>D1NWA7_9BIFI</name>
<evidence type="ECO:0000313" key="1">
    <source>
        <dbReference type="EMBL" id="EFA22393.1"/>
    </source>
</evidence>